<evidence type="ECO:0000256" key="2">
    <source>
        <dbReference type="ARBA" id="ARBA00022692"/>
    </source>
</evidence>
<comment type="caution">
    <text evidence="6">The sequence shown here is derived from an EMBL/GenBank/DDBJ whole genome shotgun (WGS) entry which is preliminary data.</text>
</comment>
<evidence type="ECO:0000256" key="5">
    <source>
        <dbReference type="SAM" id="Phobius"/>
    </source>
</evidence>
<keyword evidence="7" id="KW-1185">Reference proteome</keyword>
<evidence type="ECO:0000256" key="4">
    <source>
        <dbReference type="ARBA" id="ARBA00023136"/>
    </source>
</evidence>
<dbReference type="GO" id="GO:0009403">
    <property type="term" value="P:toxin biosynthetic process"/>
    <property type="evidence" value="ECO:0007669"/>
    <property type="project" value="InterPro"/>
</dbReference>
<evidence type="ECO:0000313" key="7">
    <source>
        <dbReference type="Proteomes" id="UP000317977"/>
    </source>
</evidence>
<comment type="subcellular location">
    <subcellularLocation>
        <location evidence="1">Membrane</location>
        <topology evidence="1">Multi-pass membrane protein</topology>
    </subcellularLocation>
</comment>
<feature type="transmembrane region" description="Helical" evidence="5">
    <location>
        <begin position="92"/>
        <end position="110"/>
    </location>
</feature>
<keyword evidence="3 5" id="KW-1133">Transmembrane helix</keyword>
<dbReference type="Proteomes" id="UP000317977">
    <property type="component" value="Unassembled WGS sequence"/>
</dbReference>
<dbReference type="RefSeq" id="WP_146533077.1">
    <property type="nucleotide sequence ID" value="NZ_SJPX01000001.1"/>
</dbReference>
<dbReference type="OrthoDB" id="265317at2"/>
<evidence type="ECO:0000256" key="1">
    <source>
        <dbReference type="ARBA" id="ARBA00004141"/>
    </source>
</evidence>
<dbReference type="EMBL" id="SJPX01000001">
    <property type="protein sequence ID" value="TWU58322.1"/>
    <property type="molecule type" value="Genomic_DNA"/>
</dbReference>
<dbReference type="Pfam" id="PF02674">
    <property type="entry name" value="Colicin_V"/>
    <property type="match status" value="1"/>
</dbReference>
<name>A0A5C6FC04_9BACT</name>
<sequence length="347" mass="38234">MRTAYQFSAAPNNAQPRKAEPYLMQTIQYFPDPDDVLPETSNLSWRARLFWTAVFFGPATYFGFQGDYIAAAMTAIAGFSAFAGYRTGVFSIFASMVAVAAAVAFAPAIGMENAYRFSQWFGLSGLANRFLSIGVVGLAIGLFVMFCLWFILGSMVRRRRALDRWNRRFGFMLGIAQGVVGLACFIGGILVMEPIELKRAGIRDPADTRGQIASKVILSTAEATRQSVIGPYLVNYNPLAMIPQLNKVEEFGRTATVLGNPAKMQELLDTPEIQELRQKPEVRKLVNQLNSDPEVREIIDSGQSMTPSMAMKLLNHPAVMELVDQPGFLEQATRAIQKAIPTPGMVP</sequence>
<evidence type="ECO:0000256" key="3">
    <source>
        <dbReference type="ARBA" id="ARBA00022989"/>
    </source>
</evidence>
<feature type="transmembrane region" description="Helical" evidence="5">
    <location>
        <begin position="171"/>
        <end position="192"/>
    </location>
</feature>
<organism evidence="6 7">
    <name type="scientific">Rubripirellula reticaptiva</name>
    <dbReference type="NCBI Taxonomy" id="2528013"/>
    <lineage>
        <taxon>Bacteria</taxon>
        <taxon>Pseudomonadati</taxon>
        <taxon>Planctomycetota</taxon>
        <taxon>Planctomycetia</taxon>
        <taxon>Pirellulales</taxon>
        <taxon>Pirellulaceae</taxon>
        <taxon>Rubripirellula</taxon>
    </lineage>
</organism>
<dbReference type="AlphaFoldDB" id="A0A5C6FC04"/>
<dbReference type="GO" id="GO:0016020">
    <property type="term" value="C:membrane"/>
    <property type="evidence" value="ECO:0007669"/>
    <property type="project" value="UniProtKB-SubCell"/>
</dbReference>
<accession>A0A5C6FC04</accession>
<dbReference type="InterPro" id="IPR003825">
    <property type="entry name" value="Colicin-V_CvpA"/>
</dbReference>
<reference evidence="6 7" key="1">
    <citation type="submission" date="2019-02" db="EMBL/GenBank/DDBJ databases">
        <title>Deep-cultivation of Planctomycetes and their phenomic and genomic characterization uncovers novel biology.</title>
        <authorList>
            <person name="Wiegand S."/>
            <person name="Jogler M."/>
            <person name="Boedeker C."/>
            <person name="Pinto D."/>
            <person name="Vollmers J."/>
            <person name="Rivas-Marin E."/>
            <person name="Kohn T."/>
            <person name="Peeters S.H."/>
            <person name="Heuer A."/>
            <person name="Rast P."/>
            <person name="Oberbeckmann S."/>
            <person name="Bunk B."/>
            <person name="Jeske O."/>
            <person name="Meyerdierks A."/>
            <person name="Storesund J.E."/>
            <person name="Kallscheuer N."/>
            <person name="Luecker S."/>
            <person name="Lage O.M."/>
            <person name="Pohl T."/>
            <person name="Merkel B.J."/>
            <person name="Hornburger P."/>
            <person name="Mueller R.-W."/>
            <person name="Bruemmer F."/>
            <person name="Labrenz M."/>
            <person name="Spormann A.M."/>
            <person name="Op Den Camp H."/>
            <person name="Overmann J."/>
            <person name="Amann R."/>
            <person name="Jetten M.S.M."/>
            <person name="Mascher T."/>
            <person name="Medema M.H."/>
            <person name="Devos D.P."/>
            <person name="Kaster A.-K."/>
            <person name="Ovreas L."/>
            <person name="Rohde M."/>
            <person name="Galperin M.Y."/>
            <person name="Jogler C."/>
        </authorList>
    </citation>
    <scope>NUCLEOTIDE SEQUENCE [LARGE SCALE GENOMIC DNA]</scope>
    <source>
        <strain evidence="6 7">Poly59</strain>
    </source>
</reference>
<evidence type="ECO:0000313" key="6">
    <source>
        <dbReference type="EMBL" id="TWU58322.1"/>
    </source>
</evidence>
<feature type="transmembrane region" description="Helical" evidence="5">
    <location>
        <begin position="68"/>
        <end position="85"/>
    </location>
</feature>
<keyword evidence="2 5" id="KW-0812">Transmembrane</keyword>
<proteinExistence type="predicted"/>
<gene>
    <name evidence="6" type="ORF">Poly59_12330</name>
</gene>
<keyword evidence="4 5" id="KW-0472">Membrane</keyword>
<protein>
    <submittedName>
        <fullName evidence="6">Colicin V production protein</fullName>
    </submittedName>
</protein>
<feature type="transmembrane region" description="Helical" evidence="5">
    <location>
        <begin position="130"/>
        <end position="151"/>
    </location>
</feature>